<dbReference type="Gene3D" id="3.40.950.10">
    <property type="entry name" value="Fe-only Hydrogenase (Larger Subunit), Chain L, domain 3"/>
    <property type="match status" value="1"/>
</dbReference>
<evidence type="ECO:0000256" key="1">
    <source>
        <dbReference type="ARBA" id="ARBA00022485"/>
    </source>
</evidence>
<evidence type="ECO:0000256" key="2">
    <source>
        <dbReference type="ARBA" id="ARBA00022723"/>
    </source>
</evidence>
<dbReference type="PANTHER" id="PTHR11615">
    <property type="entry name" value="NITRATE, FORMATE, IRON DEHYDROGENASE"/>
    <property type="match status" value="1"/>
</dbReference>
<dbReference type="PROSITE" id="PS51379">
    <property type="entry name" value="4FE4S_FER_2"/>
    <property type="match status" value="2"/>
</dbReference>
<dbReference type="SUPFAM" id="SSF54292">
    <property type="entry name" value="2Fe-2S ferredoxin-like"/>
    <property type="match status" value="1"/>
</dbReference>
<dbReference type="Gene3D" id="4.10.260.20">
    <property type="entry name" value="Iron hydrogenase, small subunit"/>
    <property type="match status" value="1"/>
</dbReference>
<dbReference type="InterPro" id="IPR017896">
    <property type="entry name" value="4Fe4S_Fe-S-bd"/>
</dbReference>
<dbReference type="GO" id="GO:0008901">
    <property type="term" value="F:ferredoxin hydrogenase activity"/>
    <property type="evidence" value="ECO:0007669"/>
    <property type="project" value="UniProtKB-EC"/>
</dbReference>
<dbReference type="GO" id="GO:0005506">
    <property type="term" value="F:iron ion binding"/>
    <property type="evidence" value="ECO:0007669"/>
    <property type="project" value="InterPro"/>
</dbReference>
<dbReference type="NCBIfam" id="NF040762">
    <property type="entry name" value="Hydr_FeFe_Clost"/>
    <property type="match status" value="1"/>
</dbReference>
<sequence>MKNVVINGESYEVKDGSTVIEAARDNGVEILTLCYLKECGNVGKCGVCAVEIEGKNNLSLACLTKVEDGMVIKTNTEKVQERVKMRISALLSKHEFKCGPCSRKENCEFLKLVIKSKARATEPFVIEDRSEYIDDRSKAIVIDRTKCLLCGRCQAACIKKTGTGAIKIANVNGKRIVTAEDQKCLDDTNCLLCGQCIEACPVAALSEKSHIERVKKALEDPEKHVIVAMAPAVRTSMGELFKMGYGQDVTGKLYASLRQLGFDKIFDINFGADMTIMEEATELIQRIEKKGPFPMFTSCCPGWVRQVENYYPELLKNLSSAKSPQQIFGTASKTYYPHIADIDPANVFTVTIMPCTAKKYEADRPEMETNGLREIDAVLTARELAKLIKAAKINFAKLEDEKADPAMGEYTGAGVIFGATGGVMEAALRTAKDFVEKKELEVVDYTVARGLEGFKEATIDIGGNNYNVAVINGAANLKEFIDSGKMASKEYHFIEVMTCPGGCVNGGGQPHVNNLDIEKIDIKTVRASVLYNQDKNATKRKSHENEALKKMYDTFMGKPGEGKAHELLHFKYTK</sequence>
<keyword evidence="4" id="KW-0408">Iron</keyword>
<dbReference type="OrthoDB" id="9805142at2"/>
<keyword evidence="1" id="KW-0004">4Fe-4S</keyword>
<evidence type="ECO:0000259" key="8">
    <source>
        <dbReference type="PROSITE" id="PS51839"/>
    </source>
</evidence>
<evidence type="ECO:0000313" key="9">
    <source>
        <dbReference type="EMBL" id="PRR81581.1"/>
    </source>
</evidence>
<dbReference type="PROSITE" id="PS51839">
    <property type="entry name" value="4FE4S_HC3"/>
    <property type="match status" value="1"/>
</dbReference>
<dbReference type="InterPro" id="IPR036010">
    <property type="entry name" value="2Fe-2S_ferredoxin-like_sf"/>
</dbReference>
<keyword evidence="9" id="KW-0560">Oxidoreductase</keyword>
<dbReference type="Pfam" id="PF13510">
    <property type="entry name" value="Fer2_4"/>
    <property type="match status" value="1"/>
</dbReference>
<feature type="domain" description="4Fe-4S ferredoxin-type" evidence="7">
    <location>
        <begin position="138"/>
        <end position="157"/>
    </location>
</feature>
<keyword evidence="3" id="KW-0677">Repeat</keyword>
<dbReference type="InterPro" id="IPR003149">
    <property type="entry name" value="Fe_hydrogenase_ssu"/>
</dbReference>
<dbReference type="InterPro" id="IPR001041">
    <property type="entry name" value="2Fe-2S_ferredoxin-type"/>
</dbReference>
<feature type="domain" description="4Fe-4S His(Cys)3-ligated-type" evidence="8">
    <location>
        <begin position="78"/>
        <end position="117"/>
    </location>
</feature>
<dbReference type="FunFam" id="3.30.70.20:FF:000035">
    <property type="entry name" value="Iron hydrogenase 1"/>
    <property type="match status" value="1"/>
</dbReference>
<dbReference type="Gene3D" id="3.40.50.1780">
    <property type="match status" value="1"/>
</dbReference>
<proteinExistence type="predicted"/>
<dbReference type="Gene3D" id="3.10.20.740">
    <property type="match status" value="1"/>
</dbReference>
<dbReference type="Gene3D" id="3.30.70.20">
    <property type="match status" value="1"/>
</dbReference>
<dbReference type="InterPro" id="IPR004108">
    <property type="entry name" value="Fe_hydrogenase_lsu_C"/>
</dbReference>
<accession>A0A2T0BCG3</accession>
<dbReference type="NCBIfam" id="TIGR02512">
    <property type="entry name" value="FeFe_hydrog_A"/>
    <property type="match status" value="1"/>
</dbReference>
<protein>
    <submittedName>
        <fullName evidence="9">Iron hydrogenase 1</fullName>
        <ecNumber evidence="9">1.12.7.2</ecNumber>
    </submittedName>
</protein>
<dbReference type="RefSeq" id="WP_106060357.1">
    <property type="nucleotide sequence ID" value="NZ_PVXQ01000027.1"/>
</dbReference>
<dbReference type="CDD" id="cd00207">
    <property type="entry name" value="fer2"/>
    <property type="match status" value="1"/>
</dbReference>
<gene>
    <name evidence="9" type="ORF">CLVI_24200</name>
</gene>
<reference evidence="9 10" key="1">
    <citation type="submission" date="2018-03" db="EMBL/GenBank/DDBJ databases">
        <title>Genome sequence of Clostridium vincentii DSM 10228.</title>
        <authorList>
            <person name="Poehlein A."/>
            <person name="Daniel R."/>
        </authorList>
    </citation>
    <scope>NUCLEOTIDE SEQUENCE [LARGE SCALE GENOMIC DNA]</scope>
    <source>
        <strain evidence="9 10">DSM 10228</strain>
    </source>
</reference>
<dbReference type="Pfam" id="PF02256">
    <property type="entry name" value="Fe_hyd_SSU"/>
    <property type="match status" value="1"/>
</dbReference>
<dbReference type="SUPFAM" id="SSF53920">
    <property type="entry name" value="Fe-only hydrogenase"/>
    <property type="match status" value="1"/>
</dbReference>
<feature type="domain" description="2Fe-2S ferredoxin-type" evidence="6">
    <location>
        <begin position="1"/>
        <end position="78"/>
    </location>
</feature>
<evidence type="ECO:0000256" key="5">
    <source>
        <dbReference type="ARBA" id="ARBA00023014"/>
    </source>
</evidence>
<dbReference type="Pfam" id="PF02906">
    <property type="entry name" value="Fe_hyd_lg_C"/>
    <property type="match status" value="1"/>
</dbReference>
<organism evidence="9 10">
    <name type="scientific">Clostridium vincentii</name>
    <dbReference type="NCBI Taxonomy" id="52704"/>
    <lineage>
        <taxon>Bacteria</taxon>
        <taxon>Bacillati</taxon>
        <taxon>Bacillota</taxon>
        <taxon>Clostridia</taxon>
        <taxon>Eubacteriales</taxon>
        <taxon>Clostridiaceae</taxon>
        <taxon>Clostridium</taxon>
    </lineage>
</organism>
<dbReference type="PROSITE" id="PS00198">
    <property type="entry name" value="4FE4S_FER_1"/>
    <property type="match status" value="1"/>
</dbReference>
<dbReference type="SMART" id="SM00902">
    <property type="entry name" value="Fe_hyd_SSU"/>
    <property type="match status" value="1"/>
</dbReference>
<dbReference type="InterPro" id="IPR017900">
    <property type="entry name" value="4Fe4S_Fe_S_CS"/>
</dbReference>
<dbReference type="EC" id="1.12.7.2" evidence="9"/>
<dbReference type="InterPro" id="IPR055150">
    <property type="entry name" value="Fe_hydrogense_Fe-S_bd"/>
</dbReference>
<dbReference type="InterPro" id="IPR009016">
    <property type="entry name" value="Fe_hydrogenase"/>
</dbReference>
<dbReference type="Proteomes" id="UP000239471">
    <property type="component" value="Unassembled WGS sequence"/>
</dbReference>
<dbReference type="PROSITE" id="PS51085">
    <property type="entry name" value="2FE2S_FER_2"/>
    <property type="match status" value="1"/>
</dbReference>
<dbReference type="InterPro" id="IPR036991">
    <property type="entry name" value="Fe_hydrogenase_ssu_sf"/>
</dbReference>
<evidence type="ECO:0000313" key="10">
    <source>
        <dbReference type="Proteomes" id="UP000239471"/>
    </source>
</evidence>
<evidence type="ECO:0000256" key="4">
    <source>
        <dbReference type="ARBA" id="ARBA00023004"/>
    </source>
</evidence>
<dbReference type="AlphaFoldDB" id="A0A2T0BCG3"/>
<name>A0A2T0BCG3_9CLOT</name>
<keyword evidence="10" id="KW-1185">Reference proteome</keyword>
<feature type="domain" description="4Fe-4S ferredoxin-type" evidence="7">
    <location>
        <begin position="181"/>
        <end position="210"/>
    </location>
</feature>
<dbReference type="Pfam" id="PF22609">
    <property type="entry name" value="Fe_hydrogense_Fe-S_bd"/>
    <property type="match status" value="1"/>
</dbReference>
<dbReference type="SUPFAM" id="SSF54862">
    <property type="entry name" value="4Fe-4S ferredoxins"/>
    <property type="match status" value="1"/>
</dbReference>
<evidence type="ECO:0000259" key="6">
    <source>
        <dbReference type="PROSITE" id="PS51085"/>
    </source>
</evidence>
<dbReference type="GO" id="GO:0051539">
    <property type="term" value="F:4 iron, 4 sulfur cluster binding"/>
    <property type="evidence" value="ECO:0007669"/>
    <property type="project" value="UniProtKB-KW"/>
</dbReference>
<evidence type="ECO:0000259" key="7">
    <source>
        <dbReference type="PROSITE" id="PS51379"/>
    </source>
</evidence>
<evidence type="ECO:0000256" key="3">
    <source>
        <dbReference type="ARBA" id="ARBA00022737"/>
    </source>
</evidence>
<comment type="caution">
    <text evidence="9">The sequence shown here is derived from an EMBL/GenBank/DDBJ whole genome shotgun (WGS) entry which is preliminary data.</text>
</comment>
<dbReference type="Pfam" id="PF12838">
    <property type="entry name" value="Fer4_7"/>
    <property type="match status" value="1"/>
</dbReference>
<keyword evidence="5" id="KW-0411">Iron-sulfur</keyword>
<keyword evidence="2" id="KW-0479">Metal-binding</keyword>
<dbReference type="EMBL" id="PVXQ01000027">
    <property type="protein sequence ID" value="PRR81581.1"/>
    <property type="molecule type" value="Genomic_DNA"/>
</dbReference>
<dbReference type="InterPro" id="IPR019574">
    <property type="entry name" value="NADH_UbQ_OxRdtase_Gsu_4Fe4S-bd"/>
</dbReference>
<dbReference type="InterPro" id="IPR013352">
    <property type="entry name" value="Fe_hydrogenase_subset"/>
</dbReference>
<dbReference type="InterPro" id="IPR050340">
    <property type="entry name" value="Cytosolic_Fe-S_CAF"/>
</dbReference>